<name>A0A7X5ALT7_9GAMM</name>
<reference evidence="1 2" key="1">
    <citation type="submission" date="2019-12" db="EMBL/GenBank/DDBJ databases">
        <title>Draft genome sequencing of Halomonas icarensis D1-1.</title>
        <authorList>
            <person name="Pandiyan K."/>
            <person name="Kushwaha P."/>
            <person name="Gowdham M."/>
            <person name="Chakdar H."/>
            <person name="Singh A."/>
            <person name="Kumar M."/>
            <person name="Saxena A.K."/>
        </authorList>
    </citation>
    <scope>NUCLEOTIDE SEQUENCE [LARGE SCALE GENOMIC DNA]</scope>
    <source>
        <strain evidence="1 2">D1-1</strain>
    </source>
</reference>
<dbReference type="EMBL" id="WUTS01000001">
    <property type="protein sequence ID" value="NAW11973.1"/>
    <property type="molecule type" value="Genomic_DNA"/>
</dbReference>
<comment type="caution">
    <text evidence="1">The sequence shown here is derived from an EMBL/GenBank/DDBJ whole genome shotgun (WGS) entry which is preliminary data.</text>
</comment>
<evidence type="ECO:0000313" key="1">
    <source>
        <dbReference type="EMBL" id="NAW11973.1"/>
    </source>
</evidence>
<dbReference type="AlphaFoldDB" id="A0A7X5ALT7"/>
<evidence type="ECO:0000313" key="2">
    <source>
        <dbReference type="Proteomes" id="UP000448235"/>
    </source>
</evidence>
<gene>
    <name evidence="1" type="ORF">GRB80_03850</name>
</gene>
<proteinExistence type="predicted"/>
<dbReference type="Proteomes" id="UP000448235">
    <property type="component" value="Unassembled WGS sequence"/>
</dbReference>
<keyword evidence="2" id="KW-1185">Reference proteome</keyword>
<accession>A0A7X5ALT7</accession>
<protein>
    <submittedName>
        <fullName evidence="1">Uncharacterized protein</fullName>
    </submittedName>
</protein>
<sequence length="79" mass="8934">MQPDTAHRVRFVIAVGGYYDLTDLLRYATTGEDRGSVGHPPPPPQRDVRWAVLRSQLHTLEDAQDRERLAAIVRRQLAG</sequence>
<organism evidence="1 2">
    <name type="scientific">Halomonas icarae</name>
    <dbReference type="NCBI Taxonomy" id="2691040"/>
    <lineage>
        <taxon>Bacteria</taxon>
        <taxon>Pseudomonadati</taxon>
        <taxon>Pseudomonadota</taxon>
        <taxon>Gammaproteobacteria</taxon>
        <taxon>Oceanospirillales</taxon>
        <taxon>Halomonadaceae</taxon>
        <taxon>Halomonas</taxon>
    </lineage>
</organism>
<dbReference type="RefSeq" id="WP_161422588.1">
    <property type="nucleotide sequence ID" value="NZ_JARWMY010000007.1"/>
</dbReference>